<dbReference type="GO" id="GO:0030544">
    <property type="term" value="F:Hsp70 protein binding"/>
    <property type="evidence" value="ECO:0007669"/>
    <property type="project" value="TreeGrafter"/>
</dbReference>
<keyword evidence="3" id="KW-1185">Reference proteome</keyword>
<feature type="compositionally biased region" description="Basic residues" evidence="1">
    <location>
        <begin position="36"/>
        <end position="54"/>
    </location>
</feature>
<accession>A0A8J2SRB4</accession>
<dbReference type="PANTHER" id="PTHR21207:SF2">
    <property type="entry name" value="PARKIN COREGULATED GENE PROTEIN"/>
    <property type="match status" value="1"/>
</dbReference>
<dbReference type="AlphaFoldDB" id="A0A8J2SRB4"/>
<evidence type="ECO:0000313" key="3">
    <source>
        <dbReference type="Proteomes" id="UP000789595"/>
    </source>
</evidence>
<comment type="caution">
    <text evidence="2">The sequence shown here is derived from an EMBL/GenBank/DDBJ whole genome shotgun (WGS) entry which is preliminary data.</text>
</comment>
<feature type="compositionally biased region" description="Basic and acidic residues" evidence="1">
    <location>
        <begin position="55"/>
        <end position="67"/>
    </location>
</feature>
<organism evidence="2 3">
    <name type="scientific">Pelagomonas calceolata</name>
    <dbReference type="NCBI Taxonomy" id="35677"/>
    <lineage>
        <taxon>Eukaryota</taxon>
        <taxon>Sar</taxon>
        <taxon>Stramenopiles</taxon>
        <taxon>Ochrophyta</taxon>
        <taxon>Pelagophyceae</taxon>
        <taxon>Pelagomonadales</taxon>
        <taxon>Pelagomonadaceae</taxon>
        <taxon>Pelagomonas</taxon>
    </lineage>
</organism>
<dbReference type="Pfam" id="PF10274">
    <property type="entry name" value="ParcG"/>
    <property type="match status" value="1"/>
</dbReference>
<proteinExistence type="predicted"/>
<evidence type="ECO:0000256" key="1">
    <source>
        <dbReference type="SAM" id="MobiDB-lite"/>
    </source>
</evidence>
<gene>
    <name evidence="2" type="ORF">PECAL_3P19850</name>
</gene>
<dbReference type="GO" id="GO:0051879">
    <property type="term" value="F:Hsp90 protein binding"/>
    <property type="evidence" value="ECO:0007669"/>
    <property type="project" value="TreeGrafter"/>
</dbReference>
<dbReference type="EMBL" id="CAKKNE010000003">
    <property type="protein sequence ID" value="CAH0372012.1"/>
    <property type="molecule type" value="Genomic_DNA"/>
</dbReference>
<name>A0A8J2SRB4_9STRA</name>
<evidence type="ECO:0000313" key="2">
    <source>
        <dbReference type="EMBL" id="CAH0372012.1"/>
    </source>
</evidence>
<protein>
    <submittedName>
        <fullName evidence="2">Uncharacterized protein</fullName>
    </submittedName>
</protein>
<dbReference type="PANTHER" id="PTHR21207">
    <property type="entry name" value="PARKIN COREGULATED GENE PROTEIN PARK2 COREGULATED"/>
    <property type="match status" value="1"/>
</dbReference>
<reference evidence="2" key="1">
    <citation type="submission" date="2021-11" db="EMBL/GenBank/DDBJ databases">
        <authorList>
            <consortium name="Genoscope - CEA"/>
            <person name="William W."/>
        </authorList>
    </citation>
    <scope>NUCLEOTIDE SEQUENCE</scope>
</reference>
<sequence>MAALAVRPHTAEAPFASGGHWAAPALDKTAAQLHRDKPKSRTAAHSNLLRRRRQLTREPKQPDSAFKKAYDEGLLPLRVCYDRLQNGRSVNGRSIGWTVPDVLTLDYDHYCLLFCEGLTETQEPLGFLAAEGLSELLQEGGPAHRCASLAQRLAPPLKHALRSPNQTVAKRALDAVVQYVTCDAREKGGLGVCGRALPLESIAPAVDACRRRHTSLRFDCADVLGTLERNGGPEALRRIKRGVLAYESVL</sequence>
<dbReference type="InterPro" id="IPR019399">
    <property type="entry name" value="Parkin_co-regulated_protein"/>
</dbReference>
<dbReference type="Proteomes" id="UP000789595">
    <property type="component" value="Unassembled WGS sequence"/>
</dbReference>
<feature type="region of interest" description="Disordered" evidence="1">
    <location>
        <begin position="33"/>
        <end position="67"/>
    </location>
</feature>